<gene>
    <name evidence="6" type="ORF">ACFQMJ_27745</name>
</gene>
<evidence type="ECO:0000256" key="1">
    <source>
        <dbReference type="ARBA" id="ARBA00002190"/>
    </source>
</evidence>
<dbReference type="Pfam" id="PF00872">
    <property type="entry name" value="Transposase_mut"/>
    <property type="match status" value="1"/>
</dbReference>
<evidence type="ECO:0000256" key="3">
    <source>
        <dbReference type="ARBA" id="ARBA00022578"/>
    </source>
</evidence>
<dbReference type="InterPro" id="IPR001207">
    <property type="entry name" value="Transposase_mutator"/>
</dbReference>
<reference evidence="7" key="1">
    <citation type="journal article" date="2019" name="Int. J. Syst. Evol. Microbiol.">
        <title>The Global Catalogue of Microorganisms (GCM) 10K type strain sequencing project: providing services to taxonomists for standard genome sequencing and annotation.</title>
        <authorList>
            <consortium name="The Broad Institute Genomics Platform"/>
            <consortium name="The Broad Institute Genome Sequencing Center for Infectious Disease"/>
            <person name="Wu L."/>
            <person name="Ma J."/>
        </authorList>
    </citation>
    <scope>NUCLEOTIDE SEQUENCE [LARGE SCALE GENOMIC DNA]</scope>
    <source>
        <strain evidence="7">KCTC 12907</strain>
    </source>
</reference>
<evidence type="ECO:0000313" key="6">
    <source>
        <dbReference type="EMBL" id="MFC7152344.1"/>
    </source>
</evidence>
<comment type="caution">
    <text evidence="6">The sequence shown here is derived from an EMBL/GenBank/DDBJ whole genome shotgun (WGS) entry which is preliminary data.</text>
</comment>
<accession>A0ABW2FK75</accession>
<sequence length="48" mass="5474">MNKATYIVIGIDLDGDKDVLGMRIAENNESLIYKVAFIFNYKQLGCYI</sequence>
<protein>
    <submittedName>
        <fullName evidence="6">Transposase</fullName>
    </submittedName>
</protein>
<keyword evidence="3" id="KW-0815">Transposition</keyword>
<evidence type="ECO:0000313" key="7">
    <source>
        <dbReference type="Proteomes" id="UP001596378"/>
    </source>
</evidence>
<comment type="function">
    <text evidence="1">Required for the transposition of the insertion element.</text>
</comment>
<organism evidence="6 7">
    <name type="scientific">Cohnella cellulosilytica</name>
    <dbReference type="NCBI Taxonomy" id="986710"/>
    <lineage>
        <taxon>Bacteria</taxon>
        <taxon>Bacillati</taxon>
        <taxon>Bacillota</taxon>
        <taxon>Bacilli</taxon>
        <taxon>Bacillales</taxon>
        <taxon>Paenibacillaceae</taxon>
        <taxon>Cohnella</taxon>
    </lineage>
</organism>
<dbReference type="Proteomes" id="UP001596378">
    <property type="component" value="Unassembled WGS sequence"/>
</dbReference>
<proteinExistence type="inferred from homology"/>
<keyword evidence="5" id="KW-0233">DNA recombination</keyword>
<keyword evidence="4" id="KW-0238">DNA-binding</keyword>
<dbReference type="EMBL" id="JBHTAI010000022">
    <property type="protein sequence ID" value="MFC7152344.1"/>
    <property type="molecule type" value="Genomic_DNA"/>
</dbReference>
<keyword evidence="7" id="KW-1185">Reference proteome</keyword>
<evidence type="ECO:0000256" key="5">
    <source>
        <dbReference type="ARBA" id="ARBA00023172"/>
    </source>
</evidence>
<evidence type="ECO:0000256" key="2">
    <source>
        <dbReference type="ARBA" id="ARBA00010961"/>
    </source>
</evidence>
<evidence type="ECO:0000256" key="4">
    <source>
        <dbReference type="ARBA" id="ARBA00023125"/>
    </source>
</evidence>
<comment type="similarity">
    <text evidence="2">Belongs to the transposase mutator family.</text>
</comment>
<name>A0ABW2FK75_9BACL</name>
<dbReference type="RefSeq" id="WP_378044618.1">
    <property type="nucleotide sequence ID" value="NZ_JBHMDN010000005.1"/>
</dbReference>